<feature type="transmembrane region" description="Helical" evidence="6">
    <location>
        <begin position="7"/>
        <end position="26"/>
    </location>
</feature>
<gene>
    <name evidence="8" type="ORF">C2S53_015548</name>
</gene>
<dbReference type="EMBL" id="SDAM02008405">
    <property type="protein sequence ID" value="KAH6819738.1"/>
    <property type="molecule type" value="Genomic_DNA"/>
</dbReference>
<evidence type="ECO:0000256" key="3">
    <source>
        <dbReference type="ARBA" id="ARBA00022989"/>
    </source>
</evidence>
<evidence type="ECO:0000256" key="6">
    <source>
        <dbReference type="SAM" id="Phobius"/>
    </source>
</evidence>
<dbReference type="InterPro" id="IPR017927">
    <property type="entry name" value="FAD-bd_FR_type"/>
</dbReference>
<name>A0AAD4IR94_PERFH</name>
<dbReference type="PROSITE" id="PS51384">
    <property type="entry name" value="FAD_FR"/>
    <property type="match status" value="1"/>
</dbReference>
<evidence type="ECO:0000259" key="7">
    <source>
        <dbReference type="PROSITE" id="PS51384"/>
    </source>
</evidence>
<dbReference type="SFLD" id="SFLDG01168">
    <property type="entry name" value="Ferric_reductase_subgroup_(FRE"/>
    <property type="match status" value="1"/>
</dbReference>
<evidence type="ECO:0000313" key="9">
    <source>
        <dbReference type="Proteomes" id="UP001190926"/>
    </source>
</evidence>
<feature type="transmembrane region" description="Helical" evidence="6">
    <location>
        <begin position="193"/>
        <end position="215"/>
    </location>
</feature>
<dbReference type="Proteomes" id="UP001190926">
    <property type="component" value="Unassembled WGS sequence"/>
</dbReference>
<dbReference type="SUPFAM" id="SSF63380">
    <property type="entry name" value="Riboflavin synthase domain-like"/>
    <property type="match status" value="1"/>
</dbReference>
<dbReference type="CDD" id="cd06186">
    <property type="entry name" value="NOX_Duox_like_FAD_NADP"/>
    <property type="match status" value="1"/>
</dbReference>
<feature type="transmembrane region" description="Helical" evidence="6">
    <location>
        <begin position="536"/>
        <end position="557"/>
    </location>
</feature>
<dbReference type="InterPro" id="IPR013112">
    <property type="entry name" value="FAD-bd_8"/>
</dbReference>
<keyword evidence="5 6" id="KW-0472">Membrane</keyword>
<dbReference type="InterPro" id="IPR050369">
    <property type="entry name" value="RBOH/FRE"/>
</dbReference>
<dbReference type="InterPro" id="IPR039261">
    <property type="entry name" value="FNR_nucleotide-bd"/>
</dbReference>
<dbReference type="Pfam" id="PF08022">
    <property type="entry name" value="FAD_binding_8"/>
    <property type="match status" value="1"/>
</dbReference>
<keyword evidence="4" id="KW-0560">Oxidoreductase</keyword>
<evidence type="ECO:0000313" key="8">
    <source>
        <dbReference type="EMBL" id="KAH6819738.1"/>
    </source>
</evidence>
<dbReference type="SUPFAM" id="SSF52343">
    <property type="entry name" value="Ferredoxin reductase-like, C-terminal NADP-linked domain"/>
    <property type="match status" value="1"/>
</dbReference>
<dbReference type="AlphaFoldDB" id="A0AAD4IR94"/>
<comment type="caution">
    <text evidence="8">The sequence shown here is derived from an EMBL/GenBank/DDBJ whole genome shotgun (WGS) entry which is preliminary data.</text>
</comment>
<feature type="transmembrane region" description="Helical" evidence="6">
    <location>
        <begin position="111"/>
        <end position="130"/>
    </location>
</feature>
<feature type="transmembrane region" description="Helical" evidence="6">
    <location>
        <begin position="261"/>
        <end position="281"/>
    </location>
</feature>
<proteinExistence type="predicted"/>
<feature type="transmembrane region" description="Helical" evidence="6">
    <location>
        <begin position="235"/>
        <end position="255"/>
    </location>
</feature>
<dbReference type="SFLD" id="SFLDS00052">
    <property type="entry name" value="Ferric_Reductase_Domain"/>
    <property type="match status" value="1"/>
</dbReference>
<dbReference type="GO" id="GO:0000293">
    <property type="term" value="F:ferric-chelate reductase activity"/>
    <property type="evidence" value="ECO:0007669"/>
    <property type="project" value="TreeGrafter"/>
</dbReference>
<comment type="subcellular location">
    <subcellularLocation>
        <location evidence="1">Membrane</location>
        <topology evidence="1">Multi-pass membrane protein</topology>
    </subcellularLocation>
</comment>
<accession>A0AAD4IR94</accession>
<dbReference type="InterPro" id="IPR013130">
    <property type="entry name" value="Fe3_Rdtase_TM_dom"/>
</dbReference>
<protein>
    <recommendedName>
        <fullName evidence="7">FAD-binding FR-type domain-containing protein</fullName>
    </recommendedName>
</protein>
<dbReference type="Pfam" id="PF08030">
    <property type="entry name" value="NAD_binding_6"/>
    <property type="match status" value="1"/>
</dbReference>
<evidence type="ECO:0000256" key="4">
    <source>
        <dbReference type="ARBA" id="ARBA00023002"/>
    </source>
</evidence>
<dbReference type="GO" id="GO:0005886">
    <property type="term" value="C:plasma membrane"/>
    <property type="evidence" value="ECO:0007669"/>
    <property type="project" value="TreeGrafter"/>
</dbReference>
<dbReference type="Pfam" id="PF01794">
    <property type="entry name" value="Ferric_reduct"/>
    <property type="match status" value="1"/>
</dbReference>
<evidence type="ECO:0000256" key="2">
    <source>
        <dbReference type="ARBA" id="ARBA00022692"/>
    </source>
</evidence>
<feature type="transmembrane region" description="Helical" evidence="6">
    <location>
        <begin position="55"/>
        <end position="75"/>
    </location>
</feature>
<keyword evidence="9" id="KW-1185">Reference proteome</keyword>
<dbReference type="PANTHER" id="PTHR11972:SF155">
    <property type="entry name" value="FERRIC REDUCTION OXIDASE 8, MITOCHONDRIAL"/>
    <property type="match status" value="1"/>
</dbReference>
<dbReference type="InterPro" id="IPR017938">
    <property type="entry name" value="Riboflavin_synthase-like_b-brl"/>
</dbReference>
<evidence type="ECO:0000256" key="1">
    <source>
        <dbReference type="ARBA" id="ARBA00004141"/>
    </source>
</evidence>
<feature type="transmembrane region" description="Helical" evidence="6">
    <location>
        <begin position="151"/>
        <end position="173"/>
    </location>
</feature>
<feature type="transmembrane region" description="Helical" evidence="6">
    <location>
        <begin position="578"/>
        <end position="600"/>
    </location>
</feature>
<organism evidence="8 9">
    <name type="scientific">Perilla frutescens var. hirtella</name>
    <name type="common">Perilla citriodora</name>
    <name type="synonym">Perilla setoyensis</name>
    <dbReference type="NCBI Taxonomy" id="608512"/>
    <lineage>
        <taxon>Eukaryota</taxon>
        <taxon>Viridiplantae</taxon>
        <taxon>Streptophyta</taxon>
        <taxon>Embryophyta</taxon>
        <taxon>Tracheophyta</taxon>
        <taxon>Spermatophyta</taxon>
        <taxon>Magnoliopsida</taxon>
        <taxon>eudicotyledons</taxon>
        <taxon>Gunneridae</taxon>
        <taxon>Pentapetalae</taxon>
        <taxon>asterids</taxon>
        <taxon>lamiids</taxon>
        <taxon>Lamiales</taxon>
        <taxon>Lamiaceae</taxon>
        <taxon>Nepetoideae</taxon>
        <taxon>Elsholtzieae</taxon>
        <taxon>Perilla</taxon>
    </lineage>
</organism>
<evidence type="ECO:0000256" key="5">
    <source>
        <dbReference type="ARBA" id="ARBA00023136"/>
    </source>
</evidence>
<dbReference type="InterPro" id="IPR013121">
    <property type="entry name" value="Fe_red_NAD-bd_6"/>
</dbReference>
<feature type="domain" description="FAD-binding FR-type" evidence="7">
    <location>
        <begin position="299"/>
        <end position="419"/>
    </location>
</feature>
<reference evidence="8 9" key="1">
    <citation type="journal article" date="2021" name="Nat. Commun.">
        <title>Incipient diploidization of the medicinal plant Perilla within 10,000 years.</title>
        <authorList>
            <person name="Zhang Y."/>
            <person name="Shen Q."/>
            <person name="Leng L."/>
            <person name="Zhang D."/>
            <person name="Chen S."/>
            <person name="Shi Y."/>
            <person name="Ning Z."/>
            <person name="Chen S."/>
        </authorList>
    </citation>
    <scope>NUCLEOTIDE SEQUENCE [LARGE SCALE GENOMIC DNA]</scope>
    <source>
        <strain evidence="9">cv. PC099</strain>
    </source>
</reference>
<dbReference type="Gene3D" id="3.40.50.80">
    <property type="entry name" value="Nucleotide-binding domain of ferredoxin-NADP reductase (FNR) module"/>
    <property type="match status" value="2"/>
</dbReference>
<keyword evidence="2 6" id="KW-0812">Transmembrane</keyword>
<keyword evidence="3 6" id="KW-1133">Transmembrane helix</keyword>
<sequence length="704" mass="79606">MTRLSLLIIKLLLILIFAGWVALWVLKPTEFWTSIWKDAEGKASASVFGYNGLDFVVYTFPLTALSIIGFIYMELKQREPRNRQGRTSAFTSLSSPLLVNPYIGVLSGVQILTSSLFIMLLVWTFYIRICNDFKKMTPIKTFKLGPWQYKLFRMATRCGLLSEACLALLLLPVLRGMSIFRFLGIQFEASVRYHVWLGTAMVFFATLHGAGTFFIWGIKHRIQDEMWKWQKKGRIYLAGEIALATALVMSITALPRIRRKFFQVFYYTHHLYIVFILFFLFHGGDRHFYMVFPGVFLFALDKLLRVIQSRPETCILSARVFPCKAIELTLPKDPRLKYAPTSVIFLKIPSISMFQWHPFSITSSSSVDEHTISVIVKSEGQWTSSLHRKIIHDELDSEADQRECIPVAIEGPYGPASMEFLRYNNLLMVAGGIGVTPFLSILRELTCSTSNGRNAYPDRIQLIFTIKKSQDVCLLESILPQLRDIQQFHVKLKVFVTRENQIGVTLREVINDIPGAQITNFSTTNTSYAVHGPERLLWMAAITIVSSVIFLLSLTVFSRFVITPGQKPAAQKNSSTQIDLLLVCSFTIAIISGAIMASAIRFKRLTNELHLFSDKQSKAGKQSSLEASRDLDEHEIHFGGRPNFQDIISSFTRESGGSDVGVLVCGPEGMKESIASACRRGLVSQRNAKGKRPNFSFHSLNFTL</sequence>
<dbReference type="PANTHER" id="PTHR11972">
    <property type="entry name" value="NADPH OXIDASE"/>
    <property type="match status" value="1"/>
</dbReference>